<dbReference type="PANTHER" id="PTHR21043">
    <property type="entry name" value="IOJAP SUPERFAMILY ORTHOLOG"/>
    <property type="match status" value="1"/>
</dbReference>
<dbReference type="Proteomes" id="UP000198122">
    <property type="component" value="Unassembled WGS sequence"/>
</dbReference>
<comment type="subcellular location">
    <subcellularLocation>
        <location evidence="2">Cytoplasm</location>
    </subcellularLocation>
</comment>
<comment type="similarity">
    <text evidence="1 2">Belongs to the Iojap/RsfS family.</text>
</comment>
<keyword evidence="4" id="KW-1185">Reference proteome</keyword>
<keyword evidence="2" id="KW-0810">Translation regulation</keyword>
<dbReference type="InterPro" id="IPR004394">
    <property type="entry name" value="Iojap/RsfS/C7orf30"/>
</dbReference>
<dbReference type="GO" id="GO:0090071">
    <property type="term" value="P:negative regulation of ribosome biogenesis"/>
    <property type="evidence" value="ECO:0007669"/>
    <property type="project" value="UniProtKB-UniRule"/>
</dbReference>
<dbReference type="Pfam" id="PF02410">
    <property type="entry name" value="RsfS"/>
    <property type="match status" value="1"/>
</dbReference>
<keyword evidence="2" id="KW-0678">Repressor</keyword>
<dbReference type="GO" id="GO:0017148">
    <property type="term" value="P:negative regulation of translation"/>
    <property type="evidence" value="ECO:0007669"/>
    <property type="project" value="UniProtKB-UniRule"/>
</dbReference>
<dbReference type="PANTHER" id="PTHR21043:SF0">
    <property type="entry name" value="MITOCHONDRIAL ASSEMBLY OF RIBOSOMAL LARGE SUBUNIT PROTEIN 1"/>
    <property type="match status" value="1"/>
</dbReference>
<evidence type="ECO:0000313" key="4">
    <source>
        <dbReference type="Proteomes" id="UP000198122"/>
    </source>
</evidence>
<reference evidence="3 4" key="1">
    <citation type="submission" date="2017-06" db="EMBL/GenBank/DDBJ databases">
        <authorList>
            <person name="Kim H.J."/>
            <person name="Triplett B.A."/>
        </authorList>
    </citation>
    <scope>NUCLEOTIDE SEQUENCE [LARGE SCALE GENOMIC DNA]</scope>
    <source>
        <strain evidence="3 4">DSM 22179</strain>
    </source>
</reference>
<dbReference type="AlphaFoldDB" id="A0A212U281"/>
<dbReference type="RefSeq" id="WP_088818721.1">
    <property type="nucleotide sequence ID" value="NZ_FYEZ01000002.1"/>
</dbReference>
<gene>
    <name evidence="2" type="primary">rsfS</name>
    <name evidence="3" type="ORF">SAMN05445756_1812</name>
</gene>
<dbReference type="NCBIfam" id="TIGR00090">
    <property type="entry name" value="rsfS_iojap_ybeB"/>
    <property type="match status" value="1"/>
</dbReference>
<comment type="subunit">
    <text evidence="2">Interacts with ribosomal protein uL14 (rplN).</text>
</comment>
<evidence type="ECO:0000256" key="2">
    <source>
        <dbReference type="HAMAP-Rule" id="MF_01477"/>
    </source>
</evidence>
<organism evidence="3 4">
    <name type="scientific">Kytococcus aerolatus</name>
    <dbReference type="NCBI Taxonomy" id="592308"/>
    <lineage>
        <taxon>Bacteria</taxon>
        <taxon>Bacillati</taxon>
        <taxon>Actinomycetota</taxon>
        <taxon>Actinomycetes</taxon>
        <taxon>Micrococcales</taxon>
        <taxon>Kytococcaceae</taxon>
        <taxon>Kytococcus</taxon>
    </lineage>
</organism>
<dbReference type="EMBL" id="FYEZ01000002">
    <property type="protein sequence ID" value="SNC72348.1"/>
    <property type="molecule type" value="Genomic_DNA"/>
</dbReference>
<comment type="function">
    <text evidence="2">Functions as a ribosomal silencing factor. Interacts with ribosomal protein uL14 (rplN), blocking formation of intersubunit bridge B8. Prevents association of the 30S and 50S ribosomal subunits and the formation of functional ribosomes, thus repressing translation.</text>
</comment>
<accession>A0A212U281</accession>
<evidence type="ECO:0000256" key="1">
    <source>
        <dbReference type="ARBA" id="ARBA00010574"/>
    </source>
</evidence>
<dbReference type="GO" id="GO:0005737">
    <property type="term" value="C:cytoplasm"/>
    <property type="evidence" value="ECO:0007669"/>
    <property type="project" value="UniProtKB-SubCell"/>
</dbReference>
<name>A0A212U281_9MICO</name>
<dbReference type="FunFam" id="3.30.460.10:FF:000008">
    <property type="entry name" value="Ribosomal silencing factor RsfS"/>
    <property type="match status" value="1"/>
</dbReference>
<dbReference type="GO" id="GO:0043023">
    <property type="term" value="F:ribosomal large subunit binding"/>
    <property type="evidence" value="ECO:0007669"/>
    <property type="project" value="TreeGrafter"/>
</dbReference>
<sequence>MTATPEAIDLARTAARAADDKLAHDIVALDVSDQLGLTDVFVLAAAPTERQVGAVVDEVLDACREAGVKPLRREGERQQRWVLLDFGDIIVHVQHAEEREFYDLERLWKDCERIDLELPEHPEGVREAAEVVEQRPWWVVDDQD</sequence>
<keyword evidence="2" id="KW-0963">Cytoplasm</keyword>
<dbReference type="GO" id="GO:0042256">
    <property type="term" value="P:cytosolic ribosome assembly"/>
    <property type="evidence" value="ECO:0007669"/>
    <property type="project" value="UniProtKB-UniRule"/>
</dbReference>
<evidence type="ECO:0000313" key="3">
    <source>
        <dbReference type="EMBL" id="SNC72348.1"/>
    </source>
</evidence>
<dbReference type="OrthoDB" id="9793681at2"/>
<dbReference type="HAMAP" id="MF_01477">
    <property type="entry name" value="Iojap_RsfS"/>
    <property type="match status" value="1"/>
</dbReference>
<dbReference type="SUPFAM" id="SSF81301">
    <property type="entry name" value="Nucleotidyltransferase"/>
    <property type="match status" value="1"/>
</dbReference>
<dbReference type="Gene3D" id="3.30.460.10">
    <property type="entry name" value="Beta Polymerase, domain 2"/>
    <property type="match status" value="1"/>
</dbReference>
<dbReference type="InterPro" id="IPR043519">
    <property type="entry name" value="NT_sf"/>
</dbReference>
<proteinExistence type="inferred from homology"/>
<protein>
    <recommendedName>
        <fullName evidence="2">Ribosomal silencing factor RsfS</fullName>
    </recommendedName>
</protein>